<feature type="domain" description="ABC-type transport auxiliary lipoprotein component" evidence="1">
    <location>
        <begin position="41"/>
        <end position="195"/>
    </location>
</feature>
<dbReference type="PROSITE" id="PS51257">
    <property type="entry name" value="PROKAR_LIPOPROTEIN"/>
    <property type="match status" value="1"/>
</dbReference>
<comment type="caution">
    <text evidence="2">The sequence shown here is derived from an EMBL/GenBank/DDBJ whole genome shotgun (WGS) entry which is preliminary data.</text>
</comment>
<reference evidence="2" key="1">
    <citation type="submission" date="2023-04" db="EMBL/GenBank/DDBJ databases">
        <title>Sphingomonas sp. MAHUQ-71 isolated from rice field.</title>
        <authorList>
            <person name="Huq M.A."/>
        </authorList>
    </citation>
    <scope>NUCLEOTIDE SEQUENCE</scope>
    <source>
        <strain evidence="2">MAHUQ-71</strain>
    </source>
</reference>
<gene>
    <name evidence="2" type="ORF">QGN17_14020</name>
</gene>
<evidence type="ECO:0000313" key="2">
    <source>
        <dbReference type="EMBL" id="MDH7639847.1"/>
    </source>
</evidence>
<organism evidence="2 3">
    <name type="scientific">Sphingomonas oryzagri</name>
    <dbReference type="NCBI Taxonomy" id="3042314"/>
    <lineage>
        <taxon>Bacteria</taxon>
        <taxon>Pseudomonadati</taxon>
        <taxon>Pseudomonadota</taxon>
        <taxon>Alphaproteobacteria</taxon>
        <taxon>Sphingomonadales</taxon>
        <taxon>Sphingomonadaceae</taxon>
        <taxon>Sphingomonas</taxon>
    </lineage>
</organism>
<dbReference type="EMBL" id="JARYGZ010000001">
    <property type="protein sequence ID" value="MDH7639847.1"/>
    <property type="molecule type" value="Genomic_DNA"/>
</dbReference>
<name>A0ABT6N3N0_9SPHN</name>
<protein>
    <submittedName>
        <fullName evidence="2">ABC-type transport auxiliary lipoprotein family protein</fullName>
    </submittedName>
</protein>
<accession>A0ABT6N3N0</accession>
<sequence>MGKTMTMVRTLPLIAVSLALAGCVSLSPKVPPQLLRLTPSAPAPANNGVVLGKGVAVAVSFPSAPVELSNNRVPVRIGSTEVAYVKDAQWIDSPAHLFRDLLAETITVRTGRPTLTPREAALTTGPRLGGRISEFGIDAGGHQASVVYDATLIRSGDQVETRRFTANAPVNGKVDEASAGAAINTAANDVATQVADWVGR</sequence>
<keyword evidence="3" id="KW-1185">Reference proteome</keyword>
<dbReference type="RefSeq" id="WP_281045086.1">
    <property type="nucleotide sequence ID" value="NZ_JARYGZ010000001.1"/>
</dbReference>
<dbReference type="SUPFAM" id="SSF159594">
    <property type="entry name" value="XCC0632-like"/>
    <property type="match status" value="1"/>
</dbReference>
<dbReference type="InterPro" id="IPR005586">
    <property type="entry name" value="ABC_trans_aux"/>
</dbReference>
<dbReference type="Gene3D" id="3.40.50.10610">
    <property type="entry name" value="ABC-type transport auxiliary lipoprotein component"/>
    <property type="match status" value="1"/>
</dbReference>
<evidence type="ECO:0000313" key="3">
    <source>
        <dbReference type="Proteomes" id="UP001160625"/>
    </source>
</evidence>
<dbReference type="Proteomes" id="UP001160625">
    <property type="component" value="Unassembled WGS sequence"/>
</dbReference>
<evidence type="ECO:0000259" key="1">
    <source>
        <dbReference type="Pfam" id="PF03886"/>
    </source>
</evidence>
<keyword evidence="2" id="KW-0449">Lipoprotein</keyword>
<dbReference type="Pfam" id="PF03886">
    <property type="entry name" value="ABC_trans_aux"/>
    <property type="match status" value="1"/>
</dbReference>
<proteinExistence type="predicted"/>